<protein>
    <submittedName>
        <fullName evidence="9">Sodium:solute symporter family protein</fullName>
    </submittedName>
</protein>
<dbReference type="InterPro" id="IPR001734">
    <property type="entry name" value="Na/solute_symporter"/>
</dbReference>
<dbReference type="PROSITE" id="PS50283">
    <property type="entry name" value="NA_SOLUT_SYMP_3"/>
    <property type="match status" value="1"/>
</dbReference>
<dbReference type="Pfam" id="PF00474">
    <property type="entry name" value="SSF"/>
    <property type="match status" value="1"/>
</dbReference>
<evidence type="ECO:0000256" key="2">
    <source>
        <dbReference type="ARBA" id="ARBA00006434"/>
    </source>
</evidence>
<feature type="transmembrane region" description="Helical" evidence="8">
    <location>
        <begin position="6"/>
        <end position="23"/>
    </location>
</feature>
<feature type="transmembrane region" description="Helical" evidence="8">
    <location>
        <begin position="229"/>
        <end position="252"/>
    </location>
</feature>
<comment type="subcellular location">
    <subcellularLocation>
        <location evidence="1">Membrane</location>
        <topology evidence="1">Multi-pass membrane protein</topology>
    </subcellularLocation>
</comment>
<keyword evidence="10" id="KW-1185">Reference proteome</keyword>
<organism evidence="9 10">
    <name type="scientific">Thermanaerosceptrum fracticalcis</name>
    <dbReference type="NCBI Taxonomy" id="1712410"/>
    <lineage>
        <taxon>Bacteria</taxon>
        <taxon>Bacillati</taxon>
        <taxon>Bacillota</taxon>
        <taxon>Clostridia</taxon>
        <taxon>Eubacteriales</taxon>
        <taxon>Peptococcaceae</taxon>
        <taxon>Thermanaerosceptrum</taxon>
    </lineage>
</organism>
<dbReference type="AlphaFoldDB" id="A0A7G6E2X0"/>
<feature type="transmembrane region" description="Helical" evidence="8">
    <location>
        <begin position="427"/>
        <end position="444"/>
    </location>
</feature>
<sequence>MSLGTILWIITIIMCGIFLWISWRVKDDANASFTNYAIAGGTLPLFLVFFTDFATIMGVGNFIGHAGKGYTTGLPWLSFVLGEQGSKILFGIIFAGIAGRFTYISLAEMADDLFFRDKWTRALAALLATAVMIAWTGGQGKAFGNIFNVITGADPTLIIIMFSAAFIVYTALGGIYSVAWTDLLQGAMVLVFGVTFYITAFAPVNWSFAELSGKLAAMGKANLWSFSGVNTMTMVTNFVTATVGVMSAQIYWQRCFAAKDYKTARRGIITSGTLSLIFVTFTVLVGMVVLTMKQDLKPDDVMPWFMHNYMPVWLSAMVFALILAAGMSSADSCLNSAVVLIVNDLIKPFRPDLNDKQLVKAATWLTYIVGAFACYVAIKAATIISLFSRAYAMTGSGLVPLIIIGLLWKERNEPHQMGKKNSKITPWGARIGIISGAVLSQVTALGPNRVLIALAASSALIIVVSMLTRNTTTSTPASVGK</sequence>
<name>A0A7G6E2X0_THEFR</name>
<feature type="transmembrane region" description="Helical" evidence="8">
    <location>
        <begin position="450"/>
        <end position="468"/>
    </location>
</feature>
<keyword evidence="3" id="KW-0813">Transport</keyword>
<keyword evidence="5 8" id="KW-1133">Transmembrane helix</keyword>
<dbReference type="EMBL" id="CP045798">
    <property type="protein sequence ID" value="QNB46424.1"/>
    <property type="molecule type" value="Genomic_DNA"/>
</dbReference>
<dbReference type="InterPro" id="IPR050277">
    <property type="entry name" value="Sodium:Solute_Symporter"/>
</dbReference>
<feature type="transmembrane region" description="Helical" evidence="8">
    <location>
        <begin position="88"/>
        <end position="107"/>
    </location>
</feature>
<reference evidence="9 10" key="1">
    <citation type="journal article" date="2019" name="Front. Microbiol.">
        <title>Thermoanaerosceptrum fracticalcis gen. nov. sp. nov., a Novel Fumarate-Fermenting Microorganism From a Deep Fractured Carbonate Aquifer of the US Great Basin.</title>
        <authorList>
            <person name="Hamilton-Brehm S.D."/>
            <person name="Stewart L.E."/>
            <person name="Zavarin M."/>
            <person name="Caldwell M."/>
            <person name="Lawson P.A."/>
            <person name="Onstott T.C."/>
            <person name="Grzymski J."/>
            <person name="Neveux I."/>
            <person name="Lollar B.S."/>
            <person name="Russell C.E."/>
            <person name="Moser D.P."/>
        </authorList>
    </citation>
    <scope>NUCLEOTIDE SEQUENCE [LARGE SCALE GENOMIC DNA]</scope>
    <source>
        <strain evidence="9 10">DRI-13</strain>
    </source>
</reference>
<dbReference type="OrthoDB" id="9810181at2"/>
<keyword evidence="6 8" id="KW-0472">Membrane</keyword>
<evidence type="ECO:0000256" key="6">
    <source>
        <dbReference type="ARBA" id="ARBA00023136"/>
    </source>
</evidence>
<evidence type="ECO:0000256" key="5">
    <source>
        <dbReference type="ARBA" id="ARBA00022989"/>
    </source>
</evidence>
<feature type="transmembrane region" description="Helical" evidence="8">
    <location>
        <begin position="187"/>
        <end position="209"/>
    </location>
</feature>
<dbReference type="RefSeq" id="WP_034422163.1">
    <property type="nucleotide sequence ID" value="NZ_CP045798.1"/>
</dbReference>
<evidence type="ECO:0000313" key="9">
    <source>
        <dbReference type="EMBL" id="QNB46424.1"/>
    </source>
</evidence>
<dbReference type="Gene3D" id="1.20.1730.10">
    <property type="entry name" value="Sodium/glucose cotransporter"/>
    <property type="match status" value="1"/>
</dbReference>
<evidence type="ECO:0000313" key="10">
    <source>
        <dbReference type="Proteomes" id="UP000515847"/>
    </source>
</evidence>
<feature type="transmembrane region" description="Helical" evidence="8">
    <location>
        <begin position="157"/>
        <end position="180"/>
    </location>
</feature>
<evidence type="ECO:0000256" key="1">
    <source>
        <dbReference type="ARBA" id="ARBA00004141"/>
    </source>
</evidence>
<dbReference type="GO" id="GO:0022857">
    <property type="term" value="F:transmembrane transporter activity"/>
    <property type="evidence" value="ECO:0007669"/>
    <property type="project" value="InterPro"/>
</dbReference>
<evidence type="ECO:0000256" key="3">
    <source>
        <dbReference type="ARBA" id="ARBA00022448"/>
    </source>
</evidence>
<feature type="transmembrane region" description="Helical" evidence="8">
    <location>
        <begin position="364"/>
        <end position="384"/>
    </location>
</feature>
<feature type="transmembrane region" description="Helical" evidence="8">
    <location>
        <begin position="119"/>
        <end position="137"/>
    </location>
</feature>
<proteinExistence type="inferred from homology"/>
<dbReference type="PANTHER" id="PTHR48086:SF7">
    <property type="entry name" value="SODIUM-SOLUTE SYMPORTER-RELATED"/>
    <property type="match status" value="1"/>
</dbReference>
<gene>
    <name evidence="9" type="ORF">BR63_08935</name>
</gene>
<evidence type="ECO:0000256" key="7">
    <source>
        <dbReference type="RuleBase" id="RU362091"/>
    </source>
</evidence>
<keyword evidence="4 8" id="KW-0812">Transmembrane</keyword>
<feature type="transmembrane region" description="Helical" evidence="8">
    <location>
        <begin position="312"/>
        <end position="343"/>
    </location>
</feature>
<dbReference type="CDD" id="cd10322">
    <property type="entry name" value="SLC5sbd"/>
    <property type="match status" value="1"/>
</dbReference>
<feature type="transmembrane region" description="Helical" evidence="8">
    <location>
        <begin position="273"/>
        <end position="292"/>
    </location>
</feature>
<dbReference type="KEGG" id="tfr:BR63_08935"/>
<comment type="similarity">
    <text evidence="2 7">Belongs to the sodium:solute symporter (SSF) (TC 2.A.21) family.</text>
</comment>
<dbReference type="PANTHER" id="PTHR48086">
    <property type="entry name" value="SODIUM/PROLINE SYMPORTER-RELATED"/>
    <property type="match status" value="1"/>
</dbReference>
<feature type="transmembrane region" description="Helical" evidence="8">
    <location>
        <begin position="390"/>
        <end position="407"/>
    </location>
</feature>
<dbReference type="Proteomes" id="UP000515847">
    <property type="component" value="Chromosome"/>
</dbReference>
<evidence type="ECO:0000256" key="8">
    <source>
        <dbReference type="SAM" id="Phobius"/>
    </source>
</evidence>
<evidence type="ECO:0000256" key="4">
    <source>
        <dbReference type="ARBA" id="ARBA00022692"/>
    </source>
</evidence>
<accession>A0A7G6E2X0</accession>
<dbReference type="GO" id="GO:0005886">
    <property type="term" value="C:plasma membrane"/>
    <property type="evidence" value="ECO:0007669"/>
    <property type="project" value="TreeGrafter"/>
</dbReference>
<feature type="transmembrane region" description="Helical" evidence="8">
    <location>
        <begin position="35"/>
        <end position="59"/>
    </location>
</feature>
<dbReference type="InterPro" id="IPR038377">
    <property type="entry name" value="Na/Glc_symporter_sf"/>
</dbReference>